<organism evidence="2 3">
    <name type="scientific">Granulicella arctica</name>
    <dbReference type="NCBI Taxonomy" id="940613"/>
    <lineage>
        <taxon>Bacteria</taxon>
        <taxon>Pseudomonadati</taxon>
        <taxon>Acidobacteriota</taxon>
        <taxon>Terriglobia</taxon>
        <taxon>Terriglobales</taxon>
        <taxon>Acidobacteriaceae</taxon>
        <taxon>Granulicella</taxon>
    </lineage>
</organism>
<dbReference type="Proteomes" id="UP000589520">
    <property type="component" value="Unassembled WGS sequence"/>
</dbReference>
<feature type="chain" id="PRO_5030597903" description="Lipocalin-like domain-containing protein" evidence="1">
    <location>
        <begin position="18"/>
        <end position="124"/>
    </location>
</feature>
<dbReference type="RefSeq" id="WP_179489725.1">
    <property type="nucleotide sequence ID" value="NZ_JACCCW010000001.1"/>
</dbReference>
<keyword evidence="1" id="KW-0732">Signal</keyword>
<evidence type="ECO:0008006" key="4">
    <source>
        <dbReference type="Google" id="ProtNLM"/>
    </source>
</evidence>
<gene>
    <name evidence="2" type="ORF">HDF17_001735</name>
</gene>
<feature type="signal peptide" evidence="1">
    <location>
        <begin position="1"/>
        <end position="17"/>
    </location>
</feature>
<dbReference type="AlphaFoldDB" id="A0A7Y9PGF2"/>
<dbReference type="EMBL" id="JACCCW010000001">
    <property type="protein sequence ID" value="NYF79448.1"/>
    <property type="molecule type" value="Genomic_DNA"/>
</dbReference>
<keyword evidence="3" id="KW-1185">Reference proteome</keyword>
<comment type="caution">
    <text evidence="2">The sequence shown here is derived from an EMBL/GenBank/DDBJ whole genome shotgun (WGS) entry which is preliminary data.</text>
</comment>
<evidence type="ECO:0000256" key="1">
    <source>
        <dbReference type="SAM" id="SignalP"/>
    </source>
</evidence>
<sequence length="124" mass="13182">MKPILPLLILSTATLLAQPTVPGSWTISGDVQGYPINETCTFTQAADKITGSCVTDGKTYDTTVTLKDDKVIFVHGGEYEAQALTLTFTGTYNDKGDLSGTIAVDPLGYDGTFTAKKTDKPEAK</sequence>
<evidence type="ECO:0000313" key="3">
    <source>
        <dbReference type="Proteomes" id="UP000589520"/>
    </source>
</evidence>
<evidence type="ECO:0000313" key="2">
    <source>
        <dbReference type="EMBL" id="NYF79448.1"/>
    </source>
</evidence>
<accession>A0A7Y9PGF2</accession>
<reference evidence="2 3" key="1">
    <citation type="submission" date="2020-07" db="EMBL/GenBank/DDBJ databases">
        <title>Genomic Encyclopedia of Type Strains, Phase IV (KMG-V): Genome sequencing to study the core and pangenomes of soil and plant-associated prokaryotes.</title>
        <authorList>
            <person name="Whitman W."/>
        </authorList>
    </citation>
    <scope>NUCLEOTIDE SEQUENCE [LARGE SCALE GENOMIC DNA]</scope>
    <source>
        <strain evidence="2 3">X4EP2</strain>
    </source>
</reference>
<protein>
    <recommendedName>
        <fullName evidence="4">Lipocalin-like domain-containing protein</fullName>
    </recommendedName>
</protein>
<proteinExistence type="predicted"/>
<name>A0A7Y9PGF2_9BACT</name>